<organism evidence="2 3">
    <name type="scientific">Marinifilum caeruleilacunae</name>
    <dbReference type="NCBI Taxonomy" id="2499076"/>
    <lineage>
        <taxon>Bacteria</taxon>
        <taxon>Pseudomonadati</taxon>
        <taxon>Bacteroidota</taxon>
        <taxon>Bacteroidia</taxon>
        <taxon>Marinilabiliales</taxon>
        <taxon>Marinifilaceae</taxon>
    </lineage>
</organism>
<proteinExistence type="predicted"/>
<accession>A0ABX1WSR5</accession>
<feature type="transmembrane region" description="Helical" evidence="1">
    <location>
        <begin position="6"/>
        <end position="24"/>
    </location>
</feature>
<comment type="caution">
    <text evidence="2">The sequence shown here is derived from an EMBL/GenBank/DDBJ whole genome shotgun (WGS) entry which is preliminary data.</text>
</comment>
<dbReference type="Proteomes" id="UP000732105">
    <property type="component" value="Unassembled WGS sequence"/>
</dbReference>
<protein>
    <submittedName>
        <fullName evidence="2">FeoB-associated Cys-rich membrane protein</fullName>
    </submittedName>
</protein>
<evidence type="ECO:0000313" key="3">
    <source>
        <dbReference type="Proteomes" id="UP000732105"/>
    </source>
</evidence>
<evidence type="ECO:0000256" key="1">
    <source>
        <dbReference type="SAM" id="Phobius"/>
    </source>
</evidence>
<keyword evidence="1" id="KW-1133">Transmembrane helix</keyword>
<keyword evidence="1" id="KW-0812">Transmembrane</keyword>
<dbReference type="EMBL" id="RZNH01000004">
    <property type="protein sequence ID" value="NOU58958.1"/>
    <property type="molecule type" value="Genomic_DNA"/>
</dbReference>
<keyword evidence="1" id="KW-0472">Membrane</keyword>
<name>A0ABX1WSR5_9BACT</name>
<dbReference type="RefSeq" id="WP_171594236.1">
    <property type="nucleotide sequence ID" value="NZ_RZNH01000004.1"/>
</dbReference>
<gene>
    <name evidence="2" type="ORF">ELS83_03940</name>
</gene>
<dbReference type="Pfam" id="PF12669">
    <property type="entry name" value="FeoB_associated"/>
    <property type="match status" value="1"/>
</dbReference>
<sequence length="69" mass="7808">MSIQLILTYLIIAYAVGYTCYHTVRMIMKQRESACGGGCSGCEIKDEIKKRGIQPVKINKNDSFTYIKN</sequence>
<evidence type="ECO:0000313" key="2">
    <source>
        <dbReference type="EMBL" id="NOU58958.1"/>
    </source>
</evidence>
<keyword evidence="3" id="KW-1185">Reference proteome</keyword>
<reference evidence="2 3" key="1">
    <citation type="submission" date="2018-12" db="EMBL/GenBank/DDBJ databases">
        <title>Marinifilum JC070 sp. nov., a marine bacterium isolated from Yongle Blue Hole in the South China Sea.</title>
        <authorList>
            <person name="Fu T."/>
        </authorList>
    </citation>
    <scope>NUCLEOTIDE SEQUENCE [LARGE SCALE GENOMIC DNA]</scope>
    <source>
        <strain evidence="2 3">JC070</strain>
    </source>
</reference>